<organism evidence="1 3">
    <name type="scientific">Moraxella caviae</name>
    <dbReference type="NCBI Taxonomy" id="34060"/>
    <lineage>
        <taxon>Bacteria</taxon>
        <taxon>Pseudomonadati</taxon>
        <taxon>Pseudomonadota</taxon>
        <taxon>Gammaproteobacteria</taxon>
        <taxon>Moraxellales</taxon>
        <taxon>Moraxellaceae</taxon>
        <taxon>Moraxella</taxon>
    </lineage>
</organism>
<accession>A0A1T0A3C1</accession>
<reference evidence="1 3" key="1">
    <citation type="submission" date="2017-02" db="EMBL/GenBank/DDBJ databases">
        <title>Draft genome sequence of Moraxella caviae CCUG 355 type strain.</title>
        <authorList>
            <person name="Engstrom-Jakobsson H."/>
            <person name="Salva-Serra F."/>
            <person name="Thorell K."/>
            <person name="Gonzales-Siles L."/>
            <person name="Karlsson R."/>
            <person name="Boulund F."/>
            <person name="Engstrand L."/>
            <person name="Moore E."/>
        </authorList>
    </citation>
    <scope>NUCLEOTIDE SEQUENCE [LARGE SCALE GENOMIC DNA]</scope>
    <source>
        <strain evidence="1 3">CCUG 355</strain>
    </source>
</reference>
<keyword evidence="3" id="KW-1185">Reference proteome</keyword>
<name>A0A1T0A3C1_9GAMM</name>
<dbReference type="RefSeq" id="WP_078276367.1">
    <property type="nucleotide sequence ID" value="NZ_CAACXO010000043.1"/>
</dbReference>
<evidence type="ECO:0000313" key="3">
    <source>
        <dbReference type="Proteomes" id="UP000190435"/>
    </source>
</evidence>
<sequence length="116" mass="13455">MNALLLTNHLKNFAGSEMQIVELYEYFKQNYHTVKVYANCTGLPVIGLFNPCDVIDDIEKINLHQFDLVWSQHCVFPLLFKNKLYDNLNIKLISVHLSPYEMLELSALSHMRTSPP</sequence>
<dbReference type="Proteomes" id="UP000255279">
    <property type="component" value="Unassembled WGS sequence"/>
</dbReference>
<dbReference type="Proteomes" id="UP000190435">
    <property type="component" value="Unassembled WGS sequence"/>
</dbReference>
<dbReference type="EMBL" id="UGQE01000004">
    <property type="protein sequence ID" value="STZ14572.1"/>
    <property type="molecule type" value="Genomic_DNA"/>
</dbReference>
<dbReference type="OrthoDB" id="9770043at2"/>
<protein>
    <recommendedName>
        <fullName evidence="5">Glycosyltransferase subfamily 4-like N-terminal domain-containing protein</fullName>
    </recommendedName>
</protein>
<reference evidence="2 4" key="2">
    <citation type="submission" date="2018-06" db="EMBL/GenBank/DDBJ databases">
        <authorList>
            <consortium name="Pathogen Informatics"/>
            <person name="Doyle S."/>
        </authorList>
    </citation>
    <scope>NUCLEOTIDE SEQUENCE [LARGE SCALE GENOMIC DNA]</scope>
    <source>
        <strain evidence="2 4">NCTC10293</strain>
    </source>
</reference>
<gene>
    <name evidence="1" type="ORF">B0181_04870</name>
    <name evidence="2" type="ORF">NCTC10293_02167</name>
</gene>
<proteinExistence type="predicted"/>
<evidence type="ECO:0008006" key="5">
    <source>
        <dbReference type="Google" id="ProtNLM"/>
    </source>
</evidence>
<dbReference type="STRING" id="34060.B0181_04870"/>
<evidence type="ECO:0000313" key="4">
    <source>
        <dbReference type="Proteomes" id="UP000255279"/>
    </source>
</evidence>
<dbReference type="AlphaFoldDB" id="A0A1T0A3C1"/>
<evidence type="ECO:0000313" key="2">
    <source>
        <dbReference type="EMBL" id="STZ14572.1"/>
    </source>
</evidence>
<evidence type="ECO:0000313" key="1">
    <source>
        <dbReference type="EMBL" id="OOR90210.1"/>
    </source>
</evidence>
<dbReference type="EMBL" id="MUXU01000033">
    <property type="protein sequence ID" value="OOR90210.1"/>
    <property type="molecule type" value="Genomic_DNA"/>
</dbReference>